<evidence type="ECO:0000256" key="7">
    <source>
        <dbReference type="RuleBase" id="RU000538"/>
    </source>
</evidence>
<dbReference type="InterPro" id="IPR047050">
    <property type="entry name" value="NGN"/>
</dbReference>
<dbReference type="InParanoid" id="A0A0M8K4Y8"/>
<dbReference type="InterPro" id="IPR005824">
    <property type="entry name" value="KOW"/>
</dbReference>
<dbReference type="GO" id="GO:0005829">
    <property type="term" value="C:cytosol"/>
    <property type="evidence" value="ECO:0007669"/>
    <property type="project" value="TreeGrafter"/>
</dbReference>
<comment type="caution">
    <text evidence="11">The sequence shown here is derived from an EMBL/GenBank/DDBJ whole genome shotgun (WGS) entry which is preliminary data.</text>
</comment>
<dbReference type="InterPro" id="IPR043425">
    <property type="entry name" value="NusG-like"/>
</dbReference>
<evidence type="ECO:0000256" key="3">
    <source>
        <dbReference type="ARBA" id="ARBA00023015"/>
    </source>
</evidence>
<dbReference type="GO" id="GO:0031564">
    <property type="term" value="P:transcription antitermination"/>
    <property type="evidence" value="ECO:0007669"/>
    <property type="project" value="UniProtKB-UniRule"/>
</dbReference>
<dbReference type="GO" id="GO:0006354">
    <property type="term" value="P:DNA-templated transcription elongation"/>
    <property type="evidence" value="ECO:0007669"/>
    <property type="project" value="UniProtKB-UniRule"/>
</dbReference>
<dbReference type="SUPFAM" id="SSF82679">
    <property type="entry name" value="N-utilization substance G protein NusG, N-terminal domain"/>
    <property type="match status" value="1"/>
</dbReference>
<dbReference type="CDD" id="cd09891">
    <property type="entry name" value="NGN_Bact_1"/>
    <property type="match status" value="1"/>
</dbReference>
<dbReference type="Pfam" id="PF02357">
    <property type="entry name" value="NusG"/>
    <property type="match status" value="1"/>
</dbReference>
<keyword evidence="4 5" id="KW-0804">Transcription</keyword>
<sequence length="217" mass="25351">MYDQVWEGRSTVDELEKLEAQQEPEQEHDEVQDEAPESEETPDDGRAWYVIHTYSGYENKVKKNLEQRIKAMGMQDRIFQVIVPTEEQVELKGGQRRTVQRRIFPGYVLVQMILDDESWSVVRNTPDVSGFVGMGNRPTPLAEEEVQRILERMETKSPTFKINFREGDPVQIVDGPFKDFHGTVDYIDRERGKVRVLVNFFGRETPIELDFLQVERT</sequence>
<name>A0A0M8K4Y8_9CHLR</name>
<comment type="similarity">
    <text evidence="5 7">Belongs to the NusG family.</text>
</comment>
<dbReference type="STRING" id="872965.SE16_15080"/>
<evidence type="ECO:0000313" key="11">
    <source>
        <dbReference type="EMBL" id="GAP61695.1"/>
    </source>
</evidence>
<dbReference type="SMART" id="SM00738">
    <property type="entry name" value="NGN"/>
    <property type="match status" value="1"/>
</dbReference>
<dbReference type="PANTHER" id="PTHR30265">
    <property type="entry name" value="RHO-INTERACTING TRANSCRIPTION TERMINATION FACTOR NUSG"/>
    <property type="match status" value="1"/>
</dbReference>
<dbReference type="CDD" id="cd06091">
    <property type="entry name" value="KOW_NusG"/>
    <property type="match status" value="1"/>
</dbReference>
<dbReference type="HAMAP" id="MF_00948">
    <property type="entry name" value="NusG"/>
    <property type="match status" value="1"/>
</dbReference>
<evidence type="ECO:0000259" key="10">
    <source>
        <dbReference type="SMART" id="SM00739"/>
    </source>
</evidence>
<dbReference type="PANTHER" id="PTHR30265:SF2">
    <property type="entry name" value="TRANSCRIPTION TERMINATION_ANTITERMINATION PROTEIN NUSG"/>
    <property type="match status" value="1"/>
</dbReference>
<dbReference type="InterPro" id="IPR006645">
    <property type="entry name" value="NGN-like_dom"/>
</dbReference>
<comment type="function">
    <text evidence="5 7">Participates in transcription elongation, termination and antitermination.</text>
</comment>
<dbReference type="FunFam" id="3.30.70.940:FF:000002">
    <property type="entry name" value="Transcription termination/antitermination protein NusG"/>
    <property type="match status" value="1"/>
</dbReference>
<dbReference type="Proteomes" id="UP000037784">
    <property type="component" value="Unassembled WGS sequence"/>
</dbReference>
<reference evidence="12" key="2">
    <citation type="submission" date="2015-08" db="EMBL/GenBank/DDBJ databases">
        <title>Draft Genome Sequence of a Heterotrophic Facultative Anaerobic Bacterium Ardenticatena maritima Strain 110S.</title>
        <authorList>
            <person name="Kawaichi S."/>
            <person name="Yoshida T."/>
            <person name="Sako Y."/>
            <person name="Nakamura R."/>
        </authorList>
    </citation>
    <scope>NUCLEOTIDE SEQUENCE [LARGE SCALE GENOMIC DNA]</scope>
    <source>
        <strain evidence="12">110S</strain>
    </source>
</reference>
<keyword evidence="1 5" id="KW-0806">Transcription termination</keyword>
<proteinExistence type="inferred from homology"/>
<dbReference type="InterPro" id="IPR036735">
    <property type="entry name" value="NGN_dom_sf"/>
</dbReference>
<evidence type="ECO:0000256" key="6">
    <source>
        <dbReference type="NCBIfam" id="TIGR00922"/>
    </source>
</evidence>
<gene>
    <name evidence="5 11" type="primary">nusG</name>
    <name evidence="11" type="ORF">ARMA_0118</name>
</gene>
<evidence type="ECO:0000256" key="1">
    <source>
        <dbReference type="ARBA" id="ARBA00022472"/>
    </source>
</evidence>
<keyword evidence="12" id="KW-1185">Reference proteome</keyword>
<dbReference type="InterPro" id="IPR014722">
    <property type="entry name" value="Rib_uL2_dom2"/>
</dbReference>
<dbReference type="PRINTS" id="PR00338">
    <property type="entry name" value="NUSGTNSCPFCT"/>
</dbReference>
<dbReference type="SMART" id="SM00739">
    <property type="entry name" value="KOW"/>
    <property type="match status" value="1"/>
</dbReference>
<dbReference type="Gene3D" id="2.30.30.30">
    <property type="match status" value="1"/>
</dbReference>
<evidence type="ECO:0000256" key="4">
    <source>
        <dbReference type="ARBA" id="ARBA00023163"/>
    </source>
</evidence>
<evidence type="ECO:0000256" key="5">
    <source>
        <dbReference type="HAMAP-Rule" id="MF_00948"/>
    </source>
</evidence>
<dbReference type="Gene3D" id="3.30.70.940">
    <property type="entry name" value="NusG, N-terminal domain"/>
    <property type="match status" value="1"/>
</dbReference>
<feature type="region of interest" description="Disordered" evidence="8">
    <location>
        <begin position="1"/>
        <end position="46"/>
    </location>
</feature>
<accession>A0A0M8K4Y8</accession>
<feature type="compositionally biased region" description="Acidic residues" evidence="8">
    <location>
        <begin position="22"/>
        <end position="42"/>
    </location>
</feature>
<evidence type="ECO:0000259" key="9">
    <source>
        <dbReference type="SMART" id="SM00738"/>
    </source>
</evidence>
<dbReference type="FunFam" id="2.30.30.30:FF:000002">
    <property type="entry name" value="Transcription termination/antitermination factor NusG"/>
    <property type="match status" value="1"/>
</dbReference>
<reference evidence="11 12" key="1">
    <citation type="journal article" date="2015" name="Genome Announc.">
        <title>Draft Genome Sequence of a Heterotrophic Facultative Anaerobic Thermophilic Bacterium, Ardenticatena maritima Strain 110ST.</title>
        <authorList>
            <person name="Kawaichi S."/>
            <person name="Yoshida T."/>
            <person name="Sako Y."/>
            <person name="Nakamura R."/>
        </authorList>
    </citation>
    <scope>NUCLEOTIDE SEQUENCE [LARGE SCALE GENOMIC DNA]</scope>
    <source>
        <strain evidence="11 12">110S</strain>
    </source>
</reference>
<dbReference type="NCBIfam" id="TIGR00922">
    <property type="entry name" value="nusG"/>
    <property type="match status" value="1"/>
</dbReference>
<keyword evidence="3 5" id="KW-0805">Transcription regulation</keyword>
<dbReference type="InterPro" id="IPR008991">
    <property type="entry name" value="Translation_prot_SH3-like_sf"/>
</dbReference>
<evidence type="ECO:0000256" key="2">
    <source>
        <dbReference type="ARBA" id="ARBA00022814"/>
    </source>
</evidence>
<dbReference type="GO" id="GO:0032784">
    <property type="term" value="P:regulation of DNA-templated transcription elongation"/>
    <property type="evidence" value="ECO:0007669"/>
    <property type="project" value="InterPro"/>
</dbReference>
<feature type="domain" description="NusG-like N-terminal" evidence="9">
    <location>
        <begin position="45"/>
        <end position="153"/>
    </location>
</feature>
<dbReference type="FunCoup" id="A0A0M8K4Y8">
    <property type="interactions" value="449"/>
</dbReference>
<feature type="compositionally biased region" description="Basic and acidic residues" evidence="8">
    <location>
        <begin position="10"/>
        <end position="20"/>
    </location>
</feature>
<protein>
    <recommendedName>
        <fullName evidence="5 6">Transcription termination/antitermination protein NusG</fullName>
    </recommendedName>
</protein>
<evidence type="ECO:0000256" key="8">
    <source>
        <dbReference type="SAM" id="MobiDB-lite"/>
    </source>
</evidence>
<dbReference type="InterPro" id="IPR001062">
    <property type="entry name" value="Transcrpt_antiterm_NusG"/>
</dbReference>
<evidence type="ECO:0000313" key="12">
    <source>
        <dbReference type="Proteomes" id="UP000037784"/>
    </source>
</evidence>
<dbReference type="SUPFAM" id="SSF50104">
    <property type="entry name" value="Translation proteins SH3-like domain"/>
    <property type="match status" value="1"/>
</dbReference>
<dbReference type="AlphaFoldDB" id="A0A0M8K4Y8"/>
<keyword evidence="2 5" id="KW-0889">Transcription antitermination</keyword>
<organism evidence="11 12">
    <name type="scientific">Ardenticatena maritima</name>
    <dbReference type="NCBI Taxonomy" id="872965"/>
    <lineage>
        <taxon>Bacteria</taxon>
        <taxon>Bacillati</taxon>
        <taxon>Chloroflexota</taxon>
        <taxon>Ardenticatenia</taxon>
        <taxon>Ardenticatenales</taxon>
        <taxon>Ardenticatenaceae</taxon>
        <taxon>Ardenticatena</taxon>
    </lineage>
</organism>
<feature type="domain" description="KOW" evidence="10">
    <location>
        <begin position="163"/>
        <end position="190"/>
    </location>
</feature>
<dbReference type="GO" id="GO:0006353">
    <property type="term" value="P:DNA-templated transcription termination"/>
    <property type="evidence" value="ECO:0007669"/>
    <property type="project" value="UniProtKB-UniRule"/>
</dbReference>
<dbReference type="EMBL" id="BBZA01000008">
    <property type="protein sequence ID" value="GAP61695.1"/>
    <property type="molecule type" value="Genomic_DNA"/>
</dbReference>